<feature type="compositionally biased region" description="Basic residues" evidence="3">
    <location>
        <begin position="183"/>
        <end position="196"/>
    </location>
</feature>
<evidence type="ECO:0000256" key="3">
    <source>
        <dbReference type="SAM" id="MobiDB-lite"/>
    </source>
</evidence>
<dbReference type="PANTHER" id="PTHR13069:SF21">
    <property type="entry name" value="ALKYLATED DNA REPAIR PROTEIN ALKB HOMOLOG 8"/>
    <property type="match status" value="1"/>
</dbReference>
<dbReference type="Gene3D" id="3.40.50.150">
    <property type="entry name" value="Vaccinia Virus protein VP39"/>
    <property type="match status" value="1"/>
</dbReference>
<evidence type="ECO:0000256" key="2">
    <source>
        <dbReference type="ARBA" id="ARBA00022679"/>
    </source>
</evidence>
<dbReference type="GO" id="GO:0043527">
    <property type="term" value="C:tRNA methyltransferase complex"/>
    <property type="evidence" value="ECO:0007669"/>
    <property type="project" value="EnsemblFungi"/>
</dbReference>
<keyword evidence="1" id="KW-0489">Methyltransferase</keyword>
<dbReference type="GO" id="GO:0005737">
    <property type="term" value="C:cytoplasm"/>
    <property type="evidence" value="ECO:0007669"/>
    <property type="project" value="EnsemblFungi"/>
</dbReference>
<dbReference type="EMBL" id="KV454436">
    <property type="protein sequence ID" value="ODQ78341.1"/>
    <property type="molecule type" value="Genomic_DNA"/>
</dbReference>
<evidence type="ECO:0000256" key="1">
    <source>
        <dbReference type="ARBA" id="ARBA00022603"/>
    </source>
</evidence>
<feature type="domain" description="Methyltransferase type 11" evidence="4">
    <location>
        <begin position="55"/>
        <end position="149"/>
    </location>
</feature>
<evidence type="ECO:0000313" key="5">
    <source>
        <dbReference type="EMBL" id="ODQ78341.1"/>
    </source>
</evidence>
<dbReference type="PANTHER" id="PTHR13069">
    <property type="entry name" value="ALKYLATED DNA REPAIR PROTEIN ALKB HOMOLOG 8"/>
    <property type="match status" value="1"/>
</dbReference>
<dbReference type="SUPFAM" id="SSF53335">
    <property type="entry name" value="S-adenosyl-L-methionine-dependent methyltransferases"/>
    <property type="match status" value="1"/>
</dbReference>
<gene>
    <name evidence="5" type="ORF">BABINDRAFT_162975</name>
</gene>
<feature type="region of interest" description="Disordered" evidence="3">
    <location>
        <begin position="183"/>
        <end position="222"/>
    </location>
</feature>
<keyword evidence="6" id="KW-1185">Reference proteome</keyword>
<dbReference type="InterPro" id="IPR029063">
    <property type="entry name" value="SAM-dependent_MTases_sf"/>
</dbReference>
<dbReference type="GO" id="GO:0002098">
    <property type="term" value="P:tRNA wobble uridine modification"/>
    <property type="evidence" value="ECO:0007669"/>
    <property type="project" value="EnsemblFungi"/>
</dbReference>
<dbReference type="InterPro" id="IPR013216">
    <property type="entry name" value="Methyltransf_11"/>
</dbReference>
<dbReference type="GO" id="GO:0030488">
    <property type="term" value="P:tRNA methylation"/>
    <property type="evidence" value="ECO:0007669"/>
    <property type="project" value="EnsemblFungi"/>
</dbReference>
<dbReference type="OrthoDB" id="271595at2759"/>
<accession>A0A1E3QKX7</accession>
<proteinExistence type="predicted"/>
<dbReference type="AlphaFoldDB" id="A0A1E3QKX7"/>
<dbReference type="Pfam" id="PF08241">
    <property type="entry name" value="Methyltransf_11"/>
    <property type="match status" value="1"/>
</dbReference>
<dbReference type="RefSeq" id="XP_018983669.1">
    <property type="nucleotide sequence ID" value="XM_019129650.1"/>
</dbReference>
<dbReference type="STRING" id="984486.A0A1E3QKX7"/>
<dbReference type="GO" id="GO:0006448">
    <property type="term" value="P:regulation of translational elongation"/>
    <property type="evidence" value="ECO:0007669"/>
    <property type="project" value="EnsemblFungi"/>
</dbReference>
<dbReference type="Proteomes" id="UP000094336">
    <property type="component" value="Unassembled WGS sequence"/>
</dbReference>
<organism evidence="5 6">
    <name type="scientific">Babjeviella inositovora NRRL Y-12698</name>
    <dbReference type="NCBI Taxonomy" id="984486"/>
    <lineage>
        <taxon>Eukaryota</taxon>
        <taxon>Fungi</taxon>
        <taxon>Dikarya</taxon>
        <taxon>Ascomycota</taxon>
        <taxon>Saccharomycotina</taxon>
        <taxon>Pichiomycetes</taxon>
        <taxon>Serinales incertae sedis</taxon>
        <taxon>Babjeviella</taxon>
    </lineage>
</organism>
<keyword evidence="2" id="KW-0808">Transferase</keyword>
<evidence type="ECO:0000259" key="4">
    <source>
        <dbReference type="Pfam" id="PF08241"/>
    </source>
</evidence>
<dbReference type="CDD" id="cd02440">
    <property type="entry name" value="AdoMet_MTases"/>
    <property type="match status" value="1"/>
</dbReference>
<dbReference type="GeneID" id="30147503"/>
<dbReference type="GO" id="GO:0000049">
    <property type="term" value="F:tRNA binding"/>
    <property type="evidence" value="ECO:0007669"/>
    <property type="project" value="TreeGrafter"/>
</dbReference>
<dbReference type="GO" id="GO:0008757">
    <property type="term" value="F:S-adenosylmethionine-dependent methyltransferase activity"/>
    <property type="evidence" value="ECO:0007669"/>
    <property type="project" value="InterPro"/>
</dbReference>
<dbReference type="GO" id="GO:0005634">
    <property type="term" value="C:nucleus"/>
    <property type="evidence" value="ECO:0007669"/>
    <property type="project" value="EnsemblFungi"/>
</dbReference>
<dbReference type="GO" id="GO:0106335">
    <property type="term" value="F:tRNA (5-carboxymethyluridine(34)-5-O)-methyltransferase activity"/>
    <property type="evidence" value="ECO:0007669"/>
    <property type="project" value="TreeGrafter"/>
</dbReference>
<reference evidence="6" key="1">
    <citation type="submission" date="2016-05" db="EMBL/GenBank/DDBJ databases">
        <title>Comparative genomics of biotechnologically important yeasts.</title>
        <authorList>
            <consortium name="DOE Joint Genome Institute"/>
            <person name="Riley R."/>
            <person name="Haridas S."/>
            <person name="Wolfe K.H."/>
            <person name="Lopes M.R."/>
            <person name="Hittinger C.T."/>
            <person name="Goker M."/>
            <person name="Salamov A."/>
            <person name="Wisecaver J."/>
            <person name="Long T.M."/>
            <person name="Aerts A.L."/>
            <person name="Barry K."/>
            <person name="Choi C."/>
            <person name="Clum A."/>
            <person name="Coughlan A.Y."/>
            <person name="Deshpande S."/>
            <person name="Douglass A.P."/>
            <person name="Hanson S.J."/>
            <person name="Klenk H.-P."/>
            <person name="Labutti K."/>
            <person name="Lapidus A."/>
            <person name="Lindquist E."/>
            <person name="Lipzen A."/>
            <person name="Meier-Kolthoff J.P."/>
            <person name="Ohm R.A."/>
            <person name="Otillar R.P."/>
            <person name="Pangilinan J."/>
            <person name="Peng Y."/>
            <person name="Rokas A."/>
            <person name="Rosa C.A."/>
            <person name="Scheuner C."/>
            <person name="Sibirny A.A."/>
            <person name="Slot J.C."/>
            <person name="Stielow J.B."/>
            <person name="Sun H."/>
            <person name="Kurtzman C.P."/>
            <person name="Blackwell M."/>
            <person name="Grigoriev I.V."/>
            <person name="Jeffries T.W."/>
        </authorList>
    </citation>
    <scope>NUCLEOTIDE SEQUENCE [LARGE SCALE GENOMIC DNA]</scope>
    <source>
        <strain evidence="6">NRRL Y-12698</strain>
    </source>
</reference>
<protein>
    <recommendedName>
        <fullName evidence="4">Methyltransferase type 11 domain-containing protein</fullName>
    </recommendedName>
</protein>
<evidence type="ECO:0000313" key="6">
    <source>
        <dbReference type="Proteomes" id="UP000094336"/>
    </source>
</evidence>
<sequence>MSQNIEDIDDPSVREQIFVHDIYNHIAPHFSQTRYKPWPIVEDFLLTRSKGSVGIDVGCGNGKYLVVNKDIFIVGSDRSSGLIDQASQINRRGHNDILVSDGMRLPHHENLFDFGISIAVIHHFSTDERRVAAIKHILLKLRSGGEVLIYCWALEQEKSRRGYKEGDPQDVLVPWILQANKKAEKKVRPQRQKKQRPMAGSLESGPVEEPLREPALEEKEGVPETKMRYYHLYKKG</sequence>
<dbReference type="InterPro" id="IPR051422">
    <property type="entry name" value="AlkB_tRNA_MeTrf/Diox"/>
</dbReference>
<feature type="non-terminal residue" evidence="5">
    <location>
        <position position="236"/>
    </location>
</feature>
<feature type="compositionally biased region" description="Basic and acidic residues" evidence="3">
    <location>
        <begin position="209"/>
        <end position="222"/>
    </location>
</feature>
<name>A0A1E3QKX7_9ASCO</name>